<comment type="catalytic activity">
    <reaction evidence="11">
        <text>XTP + H2O = XDP + phosphate + H(+)</text>
        <dbReference type="Rhea" id="RHEA:28406"/>
        <dbReference type="ChEBI" id="CHEBI:15377"/>
        <dbReference type="ChEBI" id="CHEBI:15378"/>
        <dbReference type="ChEBI" id="CHEBI:43474"/>
        <dbReference type="ChEBI" id="CHEBI:59884"/>
        <dbReference type="ChEBI" id="CHEBI:61314"/>
        <dbReference type="EC" id="3.6.1.73"/>
    </reaction>
</comment>
<evidence type="ECO:0000256" key="6">
    <source>
        <dbReference type="ARBA" id="ARBA00022842"/>
    </source>
</evidence>
<keyword evidence="8" id="KW-0464">Manganese</keyword>
<keyword evidence="5" id="KW-0378">Hydrolase</keyword>
<evidence type="ECO:0000313" key="14">
    <source>
        <dbReference type="Proteomes" id="UP001211065"/>
    </source>
</evidence>
<dbReference type="AlphaFoldDB" id="A0AAD5U721"/>
<evidence type="ECO:0000259" key="12">
    <source>
        <dbReference type="Pfam" id="PF01931"/>
    </source>
</evidence>
<dbReference type="Pfam" id="PF01931">
    <property type="entry name" value="NTPase_I-T"/>
    <property type="match status" value="1"/>
</dbReference>
<evidence type="ECO:0000256" key="4">
    <source>
        <dbReference type="ARBA" id="ARBA00022741"/>
    </source>
</evidence>
<evidence type="ECO:0000256" key="9">
    <source>
        <dbReference type="ARBA" id="ARBA00038901"/>
    </source>
</evidence>
<protein>
    <recommendedName>
        <fullName evidence="9">inosine/xanthosine triphosphatase</fullName>
        <ecNumber evidence="9">3.6.1.73</ecNumber>
    </recommendedName>
</protein>
<name>A0AAD5U721_9FUNG</name>
<evidence type="ECO:0000256" key="11">
    <source>
        <dbReference type="ARBA" id="ARBA00048781"/>
    </source>
</evidence>
<dbReference type="InterPro" id="IPR026533">
    <property type="entry name" value="NTPase/PRRC1"/>
</dbReference>
<evidence type="ECO:0000256" key="3">
    <source>
        <dbReference type="ARBA" id="ARBA00022723"/>
    </source>
</evidence>
<proteinExistence type="inferred from homology"/>
<dbReference type="EMBL" id="JADGJW010000027">
    <property type="protein sequence ID" value="KAJ3226856.1"/>
    <property type="molecule type" value="Genomic_DNA"/>
</dbReference>
<comment type="cofactor">
    <cofactor evidence="1">
        <name>Mn(2+)</name>
        <dbReference type="ChEBI" id="CHEBI:29035"/>
    </cofactor>
</comment>
<comment type="catalytic activity">
    <reaction evidence="10">
        <text>ITP + H2O = IDP + phosphate + H(+)</text>
        <dbReference type="Rhea" id="RHEA:28330"/>
        <dbReference type="ChEBI" id="CHEBI:15377"/>
        <dbReference type="ChEBI" id="CHEBI:15378"/>
        <dbReference type="ChEBI" id="CHEBI:43474"/>
        <dbReference type="ChEBI" id="CHEBI:58280"/>
        <dbReference type="ChEBI" id="CHEBI:61402"/>
        <dbReference type="EC" id="3.6.1.73"/>
    </reaction>
</comment>
<dbReference type="PANTHER" id="PTHR34699">
    <property type="match status" value="1"/>
</dbReference>
<dbReference type="PANTHER" id="PTHR34699:SF2">
    <property type="entry name" value="NON-CANONICAL PURINE NTP PHOSPHATASE_PRRC1 DOMAIN-CONTAINING PROTEIN"/>
    <property type="match status" value="1"/>
</dbReference>
<organism evidence="13 14">
    <name type="scientific">Clydaea vesicula</name>
    <dbReference type="NCBI Taxonomy" id="447962"/>
    <lineage>
        <taxon>Eukaryota</taxon>
        <taxon>Fungi</taxon>
        <taxon>Fungi incertae sedis</taxon>
        <taxon>Chytridiomycota</taxon>
        <taxon>Chytridiomycota incertae sedis</taxon>
        <taxon>Chytridiomycetes</taxon>
        <taxon>Lobulomycetales</taxon>
        <taxon>Lobulomycetaceae</taxon>
        <taxon>Clydaea</taxon>
    </lineage>
</organism>
<keyword evidence="7" id="KW-0546">Nucleotide metabolism</keyword>
<keyword evidence="4" id="KW-0547">Nucleotide-binding</keyword>
<sequence length="183" mass="19894">MTEKKHLLVVLGSTNPSKILSVKNSLEKIMKNYSLEVIGVKAPSGVRDQPMSDEETLKGAENRAKSVLAQYPHADFAMGIEGGISKIGDVFLENGFVVVLSKNGEKGIGTSGSYQLSSKILNKINEGTELGDIVDELSGEESVKTKQGAMGLLTKNLITRDKAYETGIIFAFSKFYSDSVYWH</sequence>
<dbReference type="HAMAP" id="MF_00648">
    <property type="entry name" value="Non_canon_purine_NTPase_YjjX"/>
    <property type="match status" value="1"/>
</dbReference>
<reference evidence="13" key="1">
    <citation type="submission" date="2020-05" db="EMBL/GenBank/DDBJ databases">
        <title>Phylogenomic resolution of chytrid fungi.</title>
        <authorList>
            <person name="Stajich J.E."/>
            <person name="Amses K."/>
            <person name="Simmons R."/>
            <person name="Seto K."/>
            <person name="Myers J."/>
            <person name="Bonds A."/>
            <person name="Quandt C.A."/>
            <person name="Barry K."/>
            <person name="Liu P."/>
            <person name="Grigoriev I."/>
            <person name="Longcore J.E."/>
            <person name="James T.Y."/>
        </authorList>
    </citation>
    <scope>NUCLEOTIDE SEQUENCE</scope>
    <source>
        <strain evidence="13">JEL0476</strain>
    </source>
</reference>
<evidence type="ECO:0000313" key="13">
    <source>
        <dbReference type="EMBL" id="KAJ3226856.1"/>
    </source>
</evidence>
<dbReference type="GO" id="GO:0000166">
    <property type="term" value="F:nucleotide binding"/>
    <property type="evidence" value="ECO:0007669"/>
    <property type="project" value="UniProtKB-KW"/>
</dbReference>
<keyword evidence="6" id="KW-0460">Magnesium</keyword>
<dbReference type="InterPro" id="IPR029001">
    <property type="entry name" value="ITPase-like_fam"/>
</dbReference>
<dbReference type="GO" id="GO:0009117">
    <property type="term" value="P:nucleotide metabolic process"/>
    <property type="evidence" value="ECO:0007669"/>
    <property type="project" value="UniProtKB-KW"/>
</dbReference>
<keyword evidence="3" id="KW-0479">Metal-binding</keyword>
<keyword evidence="14" id="KW-1185">Reference proteome</keyword>
<evidence type="ECO:0000256" key="8">
    <source>
        <dbReference type="ARBA" id="ARBA00023211"/>
    </source>
</evidence>
<feature type="domain" description="Non-canonical purine NTP phosphatase/PRRC1" evidence="12">
    <location>
        <begin position="12"/>
        <end position="175"/>
    </location>
</feature>
<accession>A0AAD5U721</accession>
<dbReference type="SUPFAM" id="SSF52972">
    <property type="entry name" value="ITPase-like"/>
    <property type="match status" value="1"/>
</dbReference>
<comment type="caution">
    <text evidence="13">The sequence shown here is derived from an EMBL/GenBank/DDBJ whole genome shotgun (WGS) entry which is preliminary data.</text>
</comment>
<evidence type="ECO:0000256" key="1">
    <source>
        <dbReference type="ARBA" id="ARBA00001936"/>
    </source>
</evidence>
<dbReference type="FunFam" id="3.90.950.10:FF:000002">
    <property type="entry name" value="Inosine/xanthosine triphosphatase"/>
    <property type="match status" value="1"/>
</dbReference>
<comment type="cofactor">
    <cofactor evidence="2">
        <name>Mg(2+)</name>
        <dbReference type="ChEBI" id="CHEBI:18420"/>
    </cofactor>
</comment>
<evidence type="ECO:0000256" key="7">
    <source>
        <dbReference type="ARBA" id="ARBA00023080"/>
    </source>
</evidence>
<dbReference type="GO" id="GO:0103023">
    <property type="term" value="F:ITPase activity"/>
    <property type="evidence" value="ECO:0007669"/>
    <property type="project" value="UniProtKB-EC"/>
</dbReference>
<dbReference type="EC" id="3.6.1.73" evidence="9"/>
<dbReference type="GO" id="GO:0046872">
    <property type="term" value="F:metal ion binding"/>
    <property type="evidence" value="ECO:0007669"/>
    <property type="project" value="UniProtKB-KW"/>
</dbReference>
<dbReference type="GO" id="GO:0006772">
    <property type="term" value="P:thiamine metabolic process"/>
    <property type="evidence" value="ECO:0007669"/>
    <property type="project" value="TreeGrafter"/>
</dbReference>
<evidence type="ECO:0000256" key="2">
    <source>
        <dbReference type="ARBA" id="ARBA00001946"/>
    </source>
</evidence>
<dbReference type="Gene3D" id="3.90.950.10">
    <property type="match status" value="1"/>
</dbReference>
<dbReference type="Proteomes" id="UP001211065">
    <property type="component" value="Unassembled WGS sequence"/>
</dbReference>
<gene>
    <name evidence="13" type="ORF">HK099_003968</name>
</gene>
<evidence type="ECO:0000256" key="10">
    <source>
        <dbReference type="ARBA" id="ARBA00048174"/>
    </source>
</evidence>
<dbReference type="InterPro" id="IPR050299">
    <property type="entry name" value="YjjX_NTPase"/>
</dbReference>
<dbReference type="NCBIfam" id="TIGR00258">
    <property type="entry name" value="inosine/xanthosine triphosphatase"/>
    <property type="match status" value="1"/>
</dbReference>
<dbReference type="InterPro" id="IPR002786">
    <property type="entry name" value="Non_canon_purine_NTPase"/>
</dbReference>
<evidence type="ECO:0000256" key="5">
    <source>
        <dbReference type="ARBA" id="ARBA00022801"/>
    </source>
</evidence>